<comment type="caution">
    <text evidence="13">The sequence shown here is derived from an EMBL/GenBank/DDBJ whole genome shotgun (WGS) entry which is preliminary data.</text>
</comment>
<comment type="subcellular location">
    <subcellularLocation>
        <location evidence="1">Cytoplasm</location>
    </subcellularLocation>
</comment>
<feature type="domain" description="Aminoacyl-transfer RNA synthetases class-II family profile" evidence="12">
    <location>
        <begin position="16"/>
        <end position="228"/>
    </location>
</feature>
<dbReference type="SUPFAM" id="SSF55681">
    <property type="entry name" value="Class II aaRS and biotin synthetases"/>
    <property type="match status" value="1"/>
</dbReference>
<dbReference type="GO" id="GO:0004826">
    <property type="term" value="F:phenylalanine-tRNA ligase activity"/>
    <property type="evidence" value="ECO:0007669"/>
    <property type="project" value="UniProtKB-EC"/>
</dbReference>
<keyword evidence="6" id="KW-0547">Nucleotide-binding</keyword>
<evidence type="ECO:0000256" key="9">
    <source>
        <dbReference type="ARBA" id="ARBA00022917"/>
    </source>
</evidence>
<evidence type="ECO:0000256" key="3">
    <source>
        <dbReference type="ARBA" id="ARBA00022490"/>
    </source>
</evidence>
<keyword evidence="3" id="KW-0963">Cytoplasm</keyword>
<evidence type="ECO:0000259" key="12">
    <source>
        <dbReference type="PROSITE" id="PS50862"/>
    </source>
</evidence>
<accession>A0A2H0RIP9</accession>
<dbReference type="EC" id="6.1.1.20" evidence="2"/>
<keyword evidence="9" id="KW-0648">Protein biosynthesis</keyword>
<evidence type="ECO:0000256" key="5">
    <source>
        <dbReference type="ARBA" id="ARBA00022723"/>
    </source>
</evidence>
<dbReference type="InterPro" id="IPR006195">
    <property type="entry name" value="aa-tRNA-synth_II"/>
</dbReference>
<name>A0A2H0RIP9_9BACT</name>
<dbReference type="NCBIfam" id="TIGR00468">
    <property type="entry name" value="pheS"/>
    <property type="match status" value="1"/>
</dbReference>
<dbReference type="GO" id="GO:0006432">
    <property type="term" value="P:phenylalanyl-tRNA aminoacylation"/>
    <property type="evidence" value="ECO:0007669"/>
    <property type="project" value="InterPro"/>
</dbReference>
<keyword evidence="8" id="KW-0460">Magnesium</keyword>
<dbReference type="GO" id="GO:0005524">
    <property type="term" value="F:ATP binding"/>
    <property type="evidence" value="ECO:0007669"/>
    <property type="project" value="UniProtKB-KW"/>
</dbReference>
<reference evidence="13 14" key="1">
    <citation type="submission" date="2017-09" db="EMBL/GenBank/DDBJ databases">
        <title>Depth-based differentiation of microbial function through sediment-hosted aquifers and enrichment of novel symbionts in the deep terrestrial subsurface.</title>
        <authorList>
            <person name="Probst A.J."/>
            <person name="Ladd B."/>
            <person name="Jarett J.K."/>
            <person name="Geller-Mcgrath D.E."/>
            <person name="Sieber C.M."/>
            <person name="Emerson J.B."/>
            <person name="Anantharaman K."/>
            <person name="Thomas B.C."/>
            <person name="Malmstrom R."/>
            <person name="Stieglmeier M."/>
            <person name="Klingl A."/>
            <person name="Woyke T."/>
            <person name="Ryan C.M."/>
            <person name="Banfield J.F."/>
        </authorList>
    </citation>
    <scope>NUCLEOTIDE SEQUENCE [LARGE SCALE GENOMIC DNA]</scope>
    <source>
        <strain evidence="13">CG10_big_fil_rev_8_21_14_0_10_45_14</strain>
    </source>
</reference>
<dbReference type="InterPro" id="IPR045864">
    <property type="entry name" value="aa-tRNA-synth_II/BPL/LPL"/>
</dbReference>
<dbReference type="GO" id="GO:0000049">
    <property type="term" value="F:tRNA binding"/>
    <property type="evidence" value="ECO:0007669"/>
    <property type="project" value="InterPro"/>
</dbReference>
<dbReference type="PANTHER" id="PTHR11538:SF41">
    <property type="entry name" value="PHENYLALANINE--TRNA LIGASE, MITOCHONDRIAL"/>
    <property type="match status" value="1"/>
</dbReference>
<evidence type="ECO:0000256" key="1">
    <source>
        <dbReference type="ARBA" id="ARBA00004496"/>
    </source>
</evidence>
<evidence type="ECO:0000256" key="7">
    <source>
        <dbReference type="ARBA" id="ARBA00022840"/>
    </source>
</evidence>
<keyword evidence="4 13" id="KW-0436">Ligase</keyword>
<evidence type="ECO:0000313" key="14">
    <source>
        <dbReference type="Proteomes" id="UP000230833"/>
    </source>
</evidence>
<dbReference type="GO" id="GO:0005737">
    <property type="term" value="C:cytoplasm"/>
    <property type="evidence" value="ECO:0007669"/>
    <property type="project" value="UniProtKB-SubCell"/>
</dbReference>
<proteinExistence type="predicted"/>
<gene>
    <name evidence="13" type="ORF">COV07_04180</name>
</gene>
<dbReference type="GO" id="GO:0046872">
    <property type="term" value="F:metal ion binding"/>
    <property type="evidence" value="ECO:0007669"/>
    <property type="project" value="UniProtKB-KW"/>
</dbReference>
<dbReference type="PROSITE" id="PS50862">
    <property type="entry name" value="AA_TRNA_LIGASE_II"/>
    <property type="match status" value="1"/>
</dbReference>
<organism evidence="13 14">
    <name type="scientific">Candidatus Vogelbacteria bacterium CG10_big_fil_rev_8_21_14_0_10_45_14</name>
    <dbReference type="NCBI Taxonomy" id="1975042"/>
    <lineage>
        <taxon>Bacteria</taxon>
        <taxon>Candidatus Vogeliibacteriota</taxon>
    </lineage>
</organism>
<keyword evidence="5" id="KW-0479">Metal-binding</keyword>
<dbReference type="Pfam" id="PF01409">
    <property type="entry name" value="tRNA-synt_2d"/>
    <property type="match status" value="1"/>
</dbReference>
<sequence>MVSNMQDNLGHKHPISSVIREMVDIFGELGFAVADGPERETEKYNFDMLNIPADHPARDMWDTFWTRPLEDRLLLRTHTSPVQARYMESNKPPLRIIVPGKVYRYEATDATHEAQFYQLEGLMVDRHVTLANLKGVLKVFFTRLFKTESNVRFRPSYFPFTEPSVEVDVSCFVCSGEKNDCRVCKGVGWIEIMGAGMVQPSVLNRVDIDPREWKGFAFGMGIERIAMLRFGVDDVRLFHSGDLRLVNQF</sequence>
<evidence type="ECO:0000256" key="11">
    <source>
        <dbReference type="ARBA" id="ARBA00049255"/>
    </source>
</evidence>
<dbReference type="Proteomes" id="UP000230833">
    <property type="component" value="Unassembled WGS sequence"/>
</dbReference>
<evidence type="ECO:0000256" key="4">
    <source>
        <dbReference type="ARBA" id="ARBA00022598"/>
    </source>
</evidence>
<evidence type="ECO:0000256" key="10">
    <source>
        <dbReference type="ARBA" id="ARBA00023146"/>
    </source>
</evidence>
<dbReference type="InterPro" id="IPR002319">
    <property type="entry name" value="Phenylalanyl-tRNA_Synthase"/>
</dbReference>
<comment type="catalytic activity">
    <reaction evidence="11">
        <text>tRNA(Phe) + L-phenylalanine + ATP = L-phenylalanyl-tRNA(Phe) + AMP + diphosphate + H(+)</text>
        <dbReference type="Rhea" id="RHEA:19413"/>
        <dbReference type="Rhea" id="RHEA-COMP:9668"/>
        <dbReference type="Rhea" id="RHEA-COMP:9699"/>
        <dbReference type="ChEBI" id="CHEBI:15378"/>
        <dbReference type="ChEBI" id="CHEBI:30616"/>
        <dbReference type="ChEBI" id="CHEBI:33019"/>
        <dbReference type="ChEBI" id="CHEBI:58095"/>
        <dbReference type="ChEBI" id="CHEBI:78442"/>
        <dbReference type="ChEBI" id="CHEBI:78531"/>
        <dbReference type="ChEBI" id="CHEBI:456215"/>
        <dbReference type="EC" id="6.1.1.20"/>
    </reaction>
</comment>
<protein>
    <recommendedName>
        <fullName evidence="2">phenylalanine--tRNA ligase</fullName>
        <ecNumber evidence="2">6.1.1.20</ecNumber>
    </recommendedName>
</protein>
<evidence type="ECO:0000256" key="6">
    <source>
        <dbReference type="ARBA" id="ARBA00022741"/>
    </source>
</evidence>
<keyword evidence="7" id="KW-0067">ATP-binding</keyword>
<dbReference type="EMBL" id="PCYL01000045">
    <property type="protein sequence ID" value="PIR46432.1"/>
    <property type="molecule type" value="Genomic_DNA"/>
</dbReference>
<evidence type="ECO:0000256" key="8">
    <source>
        <dbReference type="ARBA" id="ARBA00022842"/>
    </source>
</evidence>
<keyword evidence="10" id="KW-0030">Aminoacyl-tRNA synthetase</keyword>
<dbReference type="Gene3D" id="3.30.930.10">
    <property type="entry name" value="Bira Bifunctional Protein, Domain 2"/>
    <property type="match status" value="1"/>
</dbReference>
<dbReference type="CDD" id="cd00496">
    <property type="entry name" value="PheRS_alpha_core"/>
    <property type="match status" value="1"/>
</dbReference>
<dbReference type="InterPro" id="IPR004529">
    <property type="entry name" value="Phe-tRNA-synth_IIc_asu"/>
</dbReference>
<evidence type="ECO:0000313" key="13">
    <source>
        <dbReference type="EMBL" id="PIR46432.1"/>
    </source>
</evidence>
<dbReference type="PANTHER" id="PTHR11538">
    <property type="entry name" value="PHENYLALANYL-TRNA SYNTHETASE"/>
    <property type="match status" value="1"/>
</dbReference>
<evidence type="ECO:0000256" key="2">
    <source>
        <dbReference type="ARBA" id="ARBA00012814"/>
    </source>
</evidence>
<dbReference type="AlphaFoldDB" id="A0A2H0RIP9"/>